<dbReference type="EMBL" id="JACSGT010000003">
    <property type="protein sequence ID" value="MCF2221486.1"/>
    <property type="molecule type" value="Genomic_DNA"/>
</dbReference>
<dbReference type="InterPro" id="IPR010559">
    <property type="entry name" value="Sig_transdc_His_kin_internal"/>
</dbReference>
<organism evidence="3 4">
    <name type="scientific">Chryseobacterium indicum</name>
    <dbReference type="NCBI Taxonomy" id="2766954"/>
    <lineage>
        <taxon>Bacteria</taxon>
        <taxon>Pseudomonadati</taxon>
        <taxon>Bacteroidota</taxon>
        <taxon>Flavobacteriia</taxon>
        <taxon>Flavobacteriales</taxon>
        <taxon>Weeksellaceae</taxon>
        <taxon>Chryseobacterium group</taxon>
        <taxon>Chryseobacterium</taxon>
    </lineage>
</organism>
<evidence type="ECO:0000313" key="4">
    <source>
        <dbReference type="Proteomes" id="UP001430374"/>
    </source>
</evidence>
<dbReference type="PANTHER" id="PTHR34220:SF7">
    <property type="entry name" value="SENSOR HISTIDINE KINASE YPDA"/>
    <property type="match status" value="1"/>
</dbReference>
<feature type="transmembrane region" description="Helical" evidence="1">
    <location>
        <begin position="126"/>
        <end position="142"/>
    </location>
</feature>
<name>A0ABS9CAN0_9FLAO</name>
<evidence type="ECO:0000256" key="1">
    <source>
        <dbReference type="SAM" id="Phobius"/>
    </source>
</evidence>
<evidence type="ECO:0000259" key="2">
    <source>
        <dbReference type="Pfam" id="PF06580"/>
    </source>
</evidence>
<dbReference type="InterPro" id="IPR050640">
    <property type="entry name" value="Bact_2-comp_sensor_kinase"/>
</dbReference>
<gene>
    <name evidence="3" type="ORF">H9Q08_19660</name>
</gene>
<proteinExistence type="predicted"/>
<comment type="caution">
    <text evidence="3">The sequence shown here is derived from an EMBL/GenBank/DDBJ whole genome shotgun (WGS) entry which is preliminary data.</text>
</comment>
<dbReference type="Gene3D" id="3.30.565.10">
    <property type="entry name" value="Histidine kinase-like ATPase, C-terminal domain"/>
    <property type="match status" value="1"/>
</dbReference>
<evidence type="ECO:0000313" key="3">
    <source>
        <dbReference type="EMBL" id="MCF2221486.1"/>
    </source>
</evidence>
<dbReference type="GO" id="GO:0016301">
    <property type="term" value="F:kinase activity"/>
    <property type="evidence" value="ECO:0007669"/>
    <property type="project" value="UniProtKB-KW"/>
</dbReference>
<keyword evidence="1" id="KW-0472">Membrane</keyword>
<dbReference type="Proteomes" id="UP001430374">
    <property type="component" value="Unassembled WGS sequence"/>
</dbReference>
<feature type="transmembrane region" description="Helical" evidence="1">
    <location>
        <begin position="72"/>
        <end position="91"/>
    </location>
</feature>
<feature type="transmembrane region" description="Helical" evidence="1">
    <location>
        <begin position="42"/>
        <end position="65"/>
    </location>
</feature>
<dbReference type="InterPro" id="IPR036890">
    <property type="entry name" value="HATPase_C_sf"/>
</dbReference>
<dbReference type="RefSeq" id="WP_235132775.1">
    <property type="nucleotide sequence ID" value="NZ_JACSGT010000003.1"/>
</dbReference>
<sequence>MSKRKLLIFTGVVLFLLQPVLLPAFPMDSSEPHYFKDLSENILGNLLILIFFYINYTYLIPGLLFQKKYLQYGFLVFLGLMVVLLLPWALFGSHAPPDFAQLPFHPGTHEKTMFHRIQLFFSEVDHLVFLFVGTIFFSTFWFERMQNQKIKNEKLQAELSHLKLQIHPHFLFNTLNSIYAFAIKKDDKTADTVLVFSDFMRYLLQDSYQNEVLLEKEVQYISNYIELQKSRLRNSVAVEFEKTGDFDNKKIAPLILFTFVENAFKYGVNPDENSEIKIEISIQENELNFMVFNRIVSAKNIESSNIGIKNTKERLMLYYPQKHTLEIKEDQKAFIVNLKINLL</sequence>
<keyword evidence="1" id="KW-1133">Transmembrane helix</keyword>
<accession>A0ABS9CAN0</accession>
<dbReference type="Pfam" id="PF06580">
    <property type="entry name" value="His_kinase"/>
    <property type="match status" value="1"/>
</dbReference>
<dbReference type="PANTHER" id="PTHR34220">
    <property type="entry name" value="SENSOR HISTIDINE KINASE YPDA"/>
    <property type="match status" value="1"/>
</dbReference>
<feature type="domain" description="Signal transduction histidine kinase internal region" evidence="2">
    <location>
        <begin position="157"/>
        <end position="234"/>
    </location>
</feature>
<reference evidence="3" key="1">
    <citation type="submission" date="2021-08" db="EMBL/GenBank/DDBJ databases">
        <title>Complete genome sequence of Chryseobacterium sp strain PS-8.</title>
        <authorList>
            <person name="Das S.K."/>
        </authorList>
    </citation>
    <scope>NUCLEOTIDE SEQUENCE</scope>
    <source>
        <strain evidence="3">PS-8</strain>
    </source>
</reference>
<protein>
    <submittedName>
        <fullName evidence="3">Sensor histidine kinase</fullName>
    </submittedName>
</protein>
<keyword evidence="4" id="KW-1185">Reference proteome</keyword>
<keyword evidence="3" id="KW-0418">Kinase</keyword>
<keyword evidence="1" id="KW-0812">Transmembrane</keyword>
<keyword evidence="3" id="KW-0808">Transferase</keyword>